<feature type="transmembrane region" description="Helical" evidence="5">
    <location>
        <begin position="92"/>
        <end position="113"/>
    </location>
</feature>
<reference evidence="8" key="1">
    <citation type="journal article" date="2014" name="Proc. Natl. Acad. Sci. U.S.A.">
        <title>Extensive sampling of basidiomycete genomes demonstrates inadequacy of the white-rot/brown-rot paradigm for wood decay fungi.</title>
        <authorList>
            <person name="Riley R."/>
            <person name="Salamov A.A."/>
            <person name="Brown D.W."/>
            <person name="Nagy L.G."/>
            <person name="Floudas D."/>
            <person name="Held B.W."/>
            <person name="Levasseur A."/>
            <person name="Lombard V."/>
            <person name="Morin E."/>
            <person name="Otillar R."/>
            <person name="Lindquist E.A."/>
            <person name="Sun H."/>
            <person name="LaButti K.M."/>
            <person name="Schmutz J."/>
            <person name="Jabbour D."/>
            <person name="Luo H."/>
            <person name="Baker S.E."/>
            <person name="Pisabarro A.G."/>
            <person name="Walton J.D."/>
            <person name="Blanchette R.A."/>
            <person name="Henrissat B."/>
            <person name="Martin F."/>
            <person name="Cullen D."/>
            <person name="Hibbett D.S."/>
            <person name="Grigoriev I.V."/>
        </authorList>
    </citation>
    <scope>NUCLEOTIDE SEQUENCE [LARGE SCALE GENOMIC DNA]</scope>
    <source>
        <strain evidence="8">MUCL 33604</strain>
    </source>
</reference>
<keyword evidence="6" id="KW-0732">Signal</keyword>
<dbReference type="HOGENOM" id="CLU_065200_6_0_1"/>
<dbReference type="EC" id="2.1.1.100" evidence="5"/>
<dbReference type="Gene3D" id="1.20.120.1630">
    <property type="match status" value="1"/>
</dbReference>
<evidence type="ECO:0000313" key="8">
    <source>
        <dbReference type="Proteomes" id="UP000027265"/>
    </source>
</evidence>
<keyword evidence="5" id="KW-0256">Endoplasmic reticulum</keyword>
<name>A0A067PJN3_9AGAM</name>
<evidence type="ECO:0000256" key="4">
    <source>
        <dbReference type="ARBA" id="ARBA00023136"/>
    </source>
</evidence>
<dbReference type="STRING" id="933084.A0A067PJN3"/>
<keyword evidence="5" id="KW-0808">Transferase</keyword>
<feature type="chain" id="PRO_5001643232" description="Protein-S-isoprenylcysteine O-methyltransferase" evidence="6">
    <location>
        <begin position="19"/>
        <end position="236"/>
    </location>
</feature>
<dbReference type="Pfam" id="PF04140">
    <property type="entry name" value="ICMT"/>
    <property type="match status" value="1"/>
</dbReference>
<comment type="similarity">
    <text evidence="5">Belongs to the class VI-like SAM-binding methyltransferase superfamily. Isoprenylcysteine carboxyl methyltransferase family.</text>
</comment>
<evidence type="ECO:0000313" key="7">
    <source>
        <dbReference type="EMBL" id="KDQ51237.1"/>
    </source>
</evidence>
<evidence type="ECO:0000256" key="5">
    <source>
        <dbReference type="RuleBase" id="RU362022"/>
    </source>
</evidence>
<accession>A0A067PJN3</accession>
<dbReference type="AlphaFoldDB" id="A0A067PJN3"/>
<keyword evidence="2 5" id="KW-0812">Transmembrane</keyword>
<keyword evidence="4 5" id="KW-0472">Membrane</keyword>
<dbReference type="OrthoDB" id="422086at2759"/>
<protein>
    <recommendedName>
        <fullName evidence="5">Protein-S-isoprenylcysteine O-methyltransferase</fullName>
        <ecNumber evidence="5">2.1.1.100</ecNumber>
    </recommendedName>
</protein>
<evidence type="ECO:0000256" key="3">
    <source>
        <dbReference type="ARBA" id="ARBA00022989"/>
    </source>
</evidence>
<evidence type="ECO:0000256" key="1">
    <source>
        <dbReference type="ARBA" id="ARBA00004141"/>
    </source>
</evidence>
<comment type="caution">
    <text evidence="5">Lacks conserved residue(s) required for the propagation of feature annotation.</text>
</comment>
<dbReference type="GO" id="GO:0005789">
    <property type="term" value="C:endoplasmic reticulum membrane"/>
    <property type="evidence" value="ECO:0007669"/>
    <property type="project" value="UniProtKB-SubCell"/>
</dbReference>
<sequence>MPSAPLLKVLLLLGTAWTYHVTFTPPNIASPSELTTPSGWEGFLCWSIPFLVLSRGIPWIVALGETAVILAQHNSSSPMASRVLKILVHRETSISLTAPFVSGFLIAMSGGLLRCWCYRTLGRFFTFQLSIRRDHRLVTHGPYSFVRHPSYTGGLLCTSGVWICMFSRGSWLRESGVAEYQVVQIVIVLYTAVLSLLYVAVIPRMCAEDVMMRKEFGKVWDDWALRVPYRVLPGIY</sequence>
<keyword evidence="5" id="KW-0489">Methyltransferase</keyword>
<dbReference type="PANTHER" id="PTHR12714">
    <property type="entry name" value="PROTEIN-S ISOPRENYLCYSTEINE O-METHYLTRANSFERASE"/>
    <property type="match status" value="1"/>
</dbReference>
<dbReference type="Proteomes" id="UP000027265">
    <property type="component" value="Unassembled WGS sequence"/>
</dbReference>
<keyword evidence="3 5" id="KW-1133">Transmembrane helix</keyword>
<gene>
    <name evidence="7" type="ORF">JAAARDRAFT_140675</name>
</gene>
<dbReference type="PANTHER" id="PTHR12714:SF24">
    <property type="entry name" value="SLR1182 PROTEIN"/>
    <property type="match status" value="1"/>
</dbReference>
<proteinExistence type="inferred from homology"/>
<feature type="signal peptide" evidence="6">
    <location>
        <begin position="1"/>
        <end position="18"/>
    </location>
</feature>
<keyword evidence="8" id="KW-1185">Reference proteome</keyword>
<dbReference type="EMBL" id="KL197750">
    <property type="protein sequence ID" value="KDQ51237.1"/>
    <property type="molecule type" value="Genomic_DNA"/>
</dbReference>
<feature type="transmembrane region" description="Helical" evidence="5">
    <location>
        <begin position="182"/>
        <end position="203"/>
    </location>
</feature>
<evidence type="ECO:0000256" key="2">
    <source>
        <dbReference type="ARBA" id="ARBA00022692"/>
    </source>
</evidence>
<comment type="catalytic activity">
    <reaction evidence="5">
        <text>[protein]-C-terminal S-[(2E,6E)-farnesyl]-L-cysteine + S-adenosyl-L-methionine = [protein]-C-terminal S-[(2E,6E)-farnesyl]-L-cysteine methyl ester + S-adenosyl-L-homocysteine</text>
        <dbReference type="Rhea" id="RHEA:21672"/>
        <dbReference type="Rhea" id="RHEA-COMP:12125"/>
        <dbReference type="Rhea" id="RHEA-COMP:12126"/>
        <dbReference type="ChEBI" id="CHEBI:57856"/>
        <dbReference type="ChEBI" id="CHEBI:59789"/>
        <dbReference type="ChEBI" id="CHEBI:90510"/>
        <dbReference type="ChEBI" id="CHEBI:90511"/>
        <dbReference type="EC" id="2.1.1.100"/>
    </reaction>
</comment>
<dbReference type="InParanoid" id="A0A067PJN3"/>
<keyword evidence="5" id="KW-0949">S-adenosyl-L-methionine</keyword>
<organism evidence="7 8">
    <name type="scientific">Jaapia argillacea MUCL 33604</name>
    <dbReference type="NCBI Taxonomy" id="933084"/>
    <lineage>
        <taxon>Eukaryota</taxon>
        <taxon>Fungi</taxon>
        <taxon>Dikarya</taxon>
        <taxon>Basidiomycota</taxon>
        <taxon>Agaricomycotina</taxon>
        <taxon>Agaricomycetes</taxon>
        <taxon>Agaricomycetidae</taxon>
        <taxon>Jaapiales</taxon>
        <taxon>Jaapiaceae</taxon>
        <taxon>Jaapia</taxon>
    </lineage>
</organism>
<dbReference type="GO" id="GO:0032259">
    <property type="term" value="P:methylation"/>
    <property type="evidence" value="ECO:0007669"/>
    <property type="project" value="UniProtKB-KW"/>
</dbReference>
<dbReference type="GO" id="GO:0004671">
    <property type="term" value="F:protein C-terminal S-isoprenylcysteine carboxyl O-methyltransferase activity"/>
    <property type="evidence" value="ECO:0007669"/>
    <property type="project" value="UniProtKB-EC"/>
</dbReference>
<evidence type="ECO:0000256" key="6">
    <source>
        <dbReference type="SAM" id="SignalP"/>
    </source>
</evidence>
<dbReference type="InterPro" id="IPR007269">
    <property type="entry name" value="ICMT_MeTrfase"/>
</dbReference>
<comment type="subcellular location">
    <subcellularLocation>
        <location evidence="5">Endoplasmic reticulum membrane</location>
        <topology evidence="5">Multi-pass membrane protein</topology>
    </subcellularLocation>
    <subcellularLocation>
        <location evidence="1">Membrane</location>
        <topology evidence="1">Multi-pass membrane protein</topology>
    </subcellularLocation>
</comment>